<proteinExistence type="predicted"/>
<name>A0ACC6TVS0_9BURK</name>
<keyword evidence="1" id="KW-0808">Transferase</keyword>
<gene>
    <name evidence="1" type="ORF">AB4Y32_06825</name>
</gene>
<dbReference type="EMBL" id="JBFRCH010000003">
    <property type="protein sequence ID" value="MEX3931525.1"/>
    <property type="molecule type" value="Genomic_DNA"/>
</dbReference>
<keyword evidence="1" id="KW-0012">Acyltransferase</keyword>
<dbReference type="Proteomes" id="UP001558850">
    <property type="component" value="Unassembled WGS sequence"/>
</dbReference>
<accession>A0ACC6TVS0</accession>
<evidence type="ECO:0000313" key="1">
    <source>
        <dbReference type="EMBL" id="MEX3931525.1"/>
    </source>
</evidence>
<evidence type="ECO:0000313" key="2">
    <source>
        <dbReference type="Proteomes" id="UP001558850"/>
    </source>
</evidence>
<organism evidence="1 2">
    <name type="scientific">Paraburkholderia phymatum</name>
    <dbReference type="NCBI Taxonomy" id="148447"/>
    <lineage>
        <taxon>Bacteria</taxon>
        <taxon>Pseudomonadati</taxon>
        <taxon>Pseudomonadota</taxon>
        <taxon>Betaproteobacteria</taxon>
        <taxon>Burkholderiales</taxon>
        <taxon>Burkholderiaceae</taxon>
        <taxon>Paraburkholderia</taxon>
    </lineage>
</organism>
<reference evidence="1" key="1">
    <citation type="submission" date="2024-07" db="EMBL/GenBank/DDBJ databases">
        <title>A survey of Mimosa microsymbionts across Brazilian biomes reveals a high diversity of Paraburkholderia nodulating endemic species, but also that Cupriavidus is common as a symbiont of widespread species.</title>
        <authorList>
            <person name="Rouws L."/>
            <person name="Barauna A."/>
            <person name="Beukes C."/>
            <person name="Rouws J.R.C."/>
            <person name="De Faria S.M."/>
            <person name="Gross E."/>
            <person name="Bueno Dos Reis Junior F."/>
            <person name="Simon M.F."/>
            <person name="Maluk M."/>
            <person name="Odee D.W."/>
            <person name="Kenicer G."/>
            <person name="Young J.P.W."/>
            <person name="Reis V.M."/>
            <person name="Zilli J."/>
            <person name="James E.K."/>
        </authorList>
    </citation>
    <scope>NUCLEOTIDE SEQUENCE</scope>
    <source>
        <strain evidence="1">EG181B</strain>
    </source>
</reference>
<protein>
    <submittedName>
        <fullName evidence="1">C45 family autoproteolytic acyltransferase/hydrolase</fullName>
    </submittedName>
</protein>
<sequence length="364" mass="39554">MSKQGWELHRISGEPAEIGRQLGELVRPVFDAYMQQSAAWRGVRAWRGHAFVRHLRDTALAHFPDQVAELDGIAAGLGWSAEDIFLWNCRGELVHNTLDGCTTFAAIGGDETLVAHNEDGDPFLHGKGLIVEVQPTDKPGFISFYYPGSLPGHTFAANRAGLVQAINNLRIRQPLTGVPRMILSRAVLDASTLDAAVHLLQDTPRASGFHHTLGAAGDARVMSVEATAMRCSVVPVVRASAHANHMIHPGCDREAQIVTDSSRDRQARVAALLEERERSVAIDGDALVQMLHDKAPVGLPIYREDPNDPDDENTLATALFRIRNDGVALQVRAQRAVVFDTFIARTRTHGGLSAAVLPTSKESA</sequence>
<keyword evidence="2" id="KW-1185">Reference proteome</keyword>
<comment type="caution">
    <text evidence="1">The sequence shown here is derived from an EMBL/GenBank/DDBJ whole genome shotgun (WGS) entry which is preliminary data.</text>
</comment>